<dbReference type="RefSeq" id="WP_073444617.1">
    <property type="nucleotide sequence ID" value="NZ_FRBK01000006.1"/>
</dbReference>
<evidence type="ECO:0000313" key="2">
    <source>
        <dbReference type="Proteomes" id="UP000184388"/>
    </source>
</evidence>
<gene>
    <name evidence="1" type="ORF">SAMN05216268_10673</name>
</gene>
<organism evidence="1 2">
    <name type="scientific">Streptomyces yunnanensis</name>
    <dbReference type="NCBI Taxonomy" id="156453"/>
    <lineage>
        <taxon>Bacteria</taxon>
        <taxon>Bacillati</taxon>
        <taxon>Actinomycetota</taxon>
        <taxon>Actinomycetes</taxon>
        <taxon>Kitasatosporales</taxon>
        <taxon>Streptomycetaceae</taxon>
        <taxon>Streptomyces</taxon>
    </lineage>
</organism>
<proteinExistence type="predicted"/>
<dbReference type="EMBL" id="FRBK01000006">
    <property type="protein sequence ID" value="SHL75148.1"/>
    <property type="molecule type" value="Genomic_DNA"/>
</dbReference>
<protein>
    <submittedName>
        <fullName evidence="1">Uncharacterized protein</fullName>
    </submittedName>
</protein>
<sequence>MSRYSQARLNKEAAGFEAEAKRAAAAARDGDRAAKDPNLDTYNQGVAARCAAIARSNAREYREIAAALRDGEIPEGVRLDLD</sequence>
<comment type="caution">
    <text evidence="1">The sequence shown here is derived from an EMBL/GenBank/DDBJ whole genome shotgun (WGS) entry which is preliminary data.</text>
</comment>
<accession>A0A9X8QSB1</accession>
<evidence type="ECO:0000313" key="1">
    <source>
        <dbReference type="EMBL" id="SHL75148.1"/>
    </source>
</evidence>
<reference evidence="2" key="1">
    <citation type="submission" date="2016-11" db="EMBL/GenBank/DDBJ databases">
        <authorList>
            <person name="Jaros S."/>
            <person name="Januszkiewicz K."/>
            <person name="Wedrychowicz H."/>
        </authorList>
    </citation>
    <scope>NUCLEOTIDE SEQUENCE [LARGE SCALE GENOMIC DNA]</scope>
    <source>
        <strain evidence="2">CGMCC 4.3555</strain>
    </source>
</reference>
<dbReference type="AlphaFoldDB" id="A0A9X8QSB1"/>
<name>A0A9X8QSB1_9ACTN</name>
<dbReference type="Proteomes" id="UP000184388">
    <property type="component" value="Unassembled WGS sequence"/>
</dbReference>